<evidence type="ECO:0000313" key="6">
    <source>
        <dbReference type="EMBL" id="TEB27142.1"/>
    </source>
</evidence>
<evidence type="ECO:0000256" key="2">
    <source>
        <dbReference type="ARBA" id="ARBA00022771"/>
    </source>
</evidence>
<dbReference type="Proteomes" id="UP000298030">
    <property type="component" value="Unassembled WGS sequence"/>
</dbReference>
<keyword evidence="2 4" id="KW-0863">Zinc-finger</keyword>
<feature type="domain" description="MYND-type" evidence="5">
    <location>
        <begin position="250"/>
        <end position="289"/>
    </location>
</feature>
<organism evidence="6 7">
    <name type="scientific">Coprinellus micaceus</name>
    <name type="common">Glistening ink-cap mushroom</name>
    <name type="synonym">Coprinus micaceus</name>
    <dbReference type="NCBI Taxonomy" id="71717"/>
    <lineage>
        <taxon>Eukaryota</taxon>
        <taxon>Fungi</taxon>
        <taxon>Dikarya</taxon>
        <taxon>Basidiomycota</taxon>
        <taxon>Agaricomycotina</taxon>
        <taxon>Agaricomycetes</taxon>
        <taxon>Agaricomycetidae</taxon>
        <taxon>Agaricales</taxon>
        <taxon>Agaricineae</taxon>
        <taxon>Psathyrellaceae</taxon>
        <taxon>Coprinellus</taxon>
    </lineage>
</organism>
<keyword evidence="7" id="KW-1185">Reference proteome</keyword>
<dbReference type="AlphaFoldDB" id="A0A4Y7SZ78"/>
<comment type="caution">
    <text evidence="6">The sequence shown here is derived from an EMBL/GenBank/DDBJ whole genome shotgun (WGS) entry which is preliminary data.</text>
</comment>
<keyword evidence="3" id="KW-0862">Zinc</keyword>
<sequence>MVDVSSPDGCPIIALADILFSKPQSREAFLNLCTDIVVCRQFSLALTDRVTRGWEVDEIQLLGWILSTSRIASITAHLYESSTVFCQCLTAIGHLPQLASEIHAFSRTILGDPEGYDLMDLLPPLITLAQLATDERLPFPQRLIWGHLHAGYYVETLFHATLLASRTPDLDQEMGAIFAILRRMGDYAAYPKVLGGLKRELDGVSIEQLEEVPTAIEPWSLFLQAYDRGLKAIKLFEDRPSVPFCDYLQCALSGKAVDHLGKQCSRCLSVFYCSSECQKRDWAEWHSSE</sequence>
<evidence type="ECO:0000259" key="5">
    <source>
        <dbReference type="PROSITE" id="PS50865"/>
    </source>
</evidence>
<dbReference type="InterPro" id="IPR002893">
    <property type="entry name" value="Znf_MYND"/>
</dbReference>
<gene>
    <name evidence="6" type="ORF">FA13DRAFT_960328</name>
</gene>
<dbReference type="OrthoDB" id="341421at2759"/>
<reference evidence="6 7" key="1">
    <citation type="journal article" date="2019" name="Nat. Ecol. Evol.">
        <title>Megaphylogeny resolves global patterns of mushroom evolution.</title>
        <authorList>
            <person name="Varga T."/>
            <person name="Krizsan K."/>
            <person name="Foldi C."/>
            <person name="Dima B."/>
            <person name="Sanchez-Garcia M."/>
            <person name="Sanchez-Ramirez S."/>
            <person name="Szollosi G.J."/>
            <person name="Szarkandi J.G."/>
            <person name="Papp V."/>
            <person name="Albert L."/>
            <person name="Andreopoulos W."/>
            <person name="Angelini C."/>
            <person name="Antonin V."/>
            <person name="Barry K.W."/>
            <person name="Bougher N.L."/>
            <person name="Buchanan P."/>
            <person name="Buyck B."/>
            <person name="Bense V."/>
            <person name="Catcheside P."/>
            <person name="Chovatia M."/>
            <person name="Cooper J."/>
            <person name="Damon W."/>
            <person name="Desjardin D."/>
            <person name="Finy P."/>
            <person name="Geml J."/>
            <person name="Haridas S."/>
            <person name="Hughes K."/>
            <person name="Justo A."/>
            <person name="Karasinski D."/>
            <person name="Kautmanova I."/>
            <person name="Kiss B."/>
            <person name="Kocsube S."/>
            <person name="Kotiranta H."/>
            <person name="LaButti K.M."/>
            <person name="Lechner B.E."/>
            <person name="Liimatainen K."/>
            <person name="Lipzen A."/>
            <person name="Lukacs Z."/>
            <person name="Mihaltcheva S."/>
            <person name="Morgado L.N."/>
            <person name="Niskanen T."/>
            <person name="Noordeloos M.E."/>
            <person name="Ohm R.A."/>
            <person name="Ortiz-Santana B."/>
            <person name="Ovrebo C."/>
            <person name="Racz N."/>
            <person name="Riley R."/>
            <person name="Savchenko A."/>
            <person name="Shiryaev A."/>
            <person name="Soop K."/>
            <person name="Spirin V."/>
            <person name="Szebenyi C."/>
            <person name="Tomsovsky M."/>
            <person name="Tulloss R.E."/>
            <person name="Uehling J."/>
            <person name="Grigoriev I.V."/>
            <person name="Vagvolgyi C."/>
            <person name="Papp T."/>
            <person name="Martin F.M."/>
            <person name="Miettinen O."/>
            <person name="Hibbett D.S."/>
            <person name="Nagy L.G."/>
        </authorList>
    </citation>
    <scope>NUCLEOTIDE SEQUENCE [LARGE SCALE GENOMIC DNA]</scope>
    <source>
        <strain evidence="6 7">FP101781</strain>
    </source>
</reference>
<evidence type="ECO:0000256" key="3">
    <source>
        <dbReference type="ARBA" id="ARBA00022833"/>
    </source>
</evidence>
<proteinExistence type="predicted"/>
<dbReference type="Gene3D" id="6.10.140.2220">
    <property type="match status" value="1"/>
</dbReference>
<dbReference type="Pfam" id="PF01753">
    <property type="entry name" value="zf-MYND"/>
    <property type="match status" value="1"/>
</dbReference>
<evidence type="ECO:0000256" key="1">
    <source>
        <dbReference type="ARBA" id="ARBA00022723"/>
    </source>
</evidence>
<dbReference type="EMBL" id="QPFP01000042">
    <property type="protein sequence ID" value="TEB27142.1"/>
    <property type="molecule type" value="Genomic_DNA"/>
</dbReference>
<dbReference type="PROSITE" id="PS50865">
    <property type="entry name" value="ZF_MYND_2"/>
    <property type="match status" value="1"/>
</dbReference>
<keyword evidence="1" id="KW-0479">Metal-binding</keyword>
<protein>
    <recommendedName>
        <fullName evidence="5">MYND-type domain-containing protein</fullName>
    </recommendedName>
</protein>
<accession>A0A4Y7SZ78</accession>
<evidence type="ECO:0000256" key="4">
    <source>
        <dbReference type="PROSITE-ProRule" id="PRU00134"/>
    </source>
</evidence>
<evidence type="ECO:0000313" key="7">
    <source>
        <dbReference type="Proteomes" id="UP000298030"/>
    </source>
</evidence>
<name>A0A4Y7SZ78_COPMI</name>
<dbReference type="GO" id="GO:0008270">
    <property type="term" value="F:zinc ion binding"/>
    <property type="evidence" value="ECO:0007669"/>
    <property type="project" value="UniProtKB-KW"/>
</dbReference>
<dbReference type="SUPFAM" id="SSF144232">
    <property type="entry name" value="HIT/MYND zinc finger-like"/>
    <property type="match status" value="1"/>
</dbReference>